<name>A0AAN9L5N4_PHACN</name>
<keyword evidence="16" id="KW-1185">Reference proteome</keyword>
<dbReference type="InterPro" id="IPR032880">
    <property type="entry name" value="CSC1/OSCA1-like_N"/>
</dbReference>
<evidence type="ECO:0000256" key="8">
    <source>
        <dbReference type="ARBA" id="ARBA00023136"/>
    </source>
</evidence>
<proteinExistence type="inferred from homology"/>
<accession>A0AAN9L5N4</accession>
<feature type="domain" description="CSC1/OSCA1-like 7TM region" evidence="12">
    <location>
        <begin position="372"/>
        <end position="644"/>
    </location>
</feature>
<feature type="transmembrane region" description="Helical" evidence="11">
    <location>
        <begin position="374"/>
        <end position="398"/>
    </location>
</feature>
<comment type="caution">
    <text evidence="15">The sequence shown here is derived from an EMBL/GenBank/DDBJ whole genome shotgun (WGS) entry which is preliminary data.</text>
</comment>
<evidence type="ECO:0000256" key="6">
    <source>
        <dbReference type="ARBA" id="ARBA00022989"/>
    </source>
</evidence>
<dbReference type="AlphaFoldDB" id="A0AAN9L5N4"/>
<comment type="similarity">
    <text evidence="2">Belongs to the CSC1 (TC 1.A.17) family.</text>
</comment>
<dbReference type="Pfam" id="PF13967">
    <property type="entry name" value="RSN1_TM"/>
    <property type="match status" value="1"/>
</dbReference>
<dbReference type="InterPro" id="IPR045122">
    <property type="entry name" value="Csc1-like"/>
</dbReference>
<keyword evidence="6 11" id="KW-1133">Transmembrane helix</keyword>
<feature type="domain" description="CSC1/OSCA1-like cytosolic" evidence="14">
    <location>
        <begin position="200"/>
        <end position="361"/>
    </location>
</feature>
<evidence type="ECO:0000256" key="11">
    <source>
        <dbReference type="SAM" id="Phobius"/>
    </source>
</evidence>
<evidence type="ECO:0000259" key="14">
    <source>
        <dbReference type="Pfam" id="PF14703"/>
    </source>
</evidence>
<dbReference type="Proteomes" id="UP001374584">
    <property type="component" value="Unassembled WGS sequence"/>
</dbReference>
<dbReference type="PANTHER" id="PTHR13018">
    <property type="entry name" value="PROBABLE MEMBRANE PROTEIN DUF221-RELATED"/>
    <property type="match status" value="1"/>
</dbReference>
<keyword evidence="3" id="KW-0813">Transport</keyword>
<evidence type="ECO:0000313" key="16">
    <source>
        <dbReference type="Proteomes" id="UP001374584"/>
    </source>
</evidence>
<keyword evidence="5" id="KW-0106">Calcium</keyword>
<dbReference type="EMBL" id="JAYMYR010000017">
    <property type="protein sequence ID" value="KAK7327218.1"/>
    <property type="molecule type" value="Genomic_DNA"/>
</dbReference>
<dbReference type="InterPro" id="IPR027815">
    <property type="entry name" value="CSC1/OSCA1-like_cyt"/>
</dbReference>
<reference evidence="15 16" key="1">
    <citation type="submission" date="2024-01" db="EMBL/GenBank/DDBJ databases">
        <title>The genomes of 5 underutilized Papilionoideae crops provide insights into root nodulation and disease resistanc.</title>
        <authorList>
            <person name="Jiang F."/>
        </authorList>
    </citation>
    <scope>NUCLEOTIDE SEQUENCE [LARGE SCALE GENOMIC DNA]</scope>
    <source>
        <strain evidence="15">JINMINGXINNONG_FW02</strain>
        <tissue evidence="15">Leaves</tissue>
    </source>
</reference>
<keyword evidence="8 11" id="KW-0472">Membrane</keyword>
<dbReference type="InterPro" id="IPR003864">
    <property type="entry name" value="CSC1/OSCA1-like_7TM"/>
</dbReference>
<evidence type="ECO:0000256" key="4">
    <source>
        <dbReference type="ARBA" id="ARBA00022692"/>
    </source>
</evidence>
<keyword evidence="9" id="KW-0407">Ion channel</keyword>
<evidence type="ECO:0000256" key="3">
    <source>
        <dbReference type="ARBA" id="ARBA00022448"/>
    </source>
</evidence>
<feature type="transmembrane region" description="Helical" evidence="11">
    <location>
        <begin position="466"/>
        <end position="485"/>
    </location>
</feature>
<feature type="region of interest" description="Disordered" evidence="10">
    <location>
        <begin position="738"/>
        <end position="773"/>
    </location>
</feature>
<evidence type="ECO:0000256" key="10">
    <source>
        <dbReference type="SAM" id="MobiDB-lite"/>
    </source>
</evidence>
<evidence type="ECO:0000256" key="2">
    <source>
        <dbReference type="ARBA" id="ARBA00007779"/>
    </source>
</evidence>
<gene>
    <name evidence="15" type="ORF">VNO80_31583</name>
</gene>
<protein>
    <recommendedName>
        <fullName evidence="17">Calcium permeable stress-gated cation channel 1</fullName>
    </recommendedName>
</protein>
<organism evidence="15 16">
    <name type="scientific">Phaseolus coccineus</name>
    <name type="common">Scarlet runner bean</name>
    <name type="synonym">Phaseolus multiflorus</name>
    <dbReference type="NCBI Taxonomy" id="3886"/>
    <lineage>
        <taxon>Eukaryota</taxon>
        <taxon>Viridiplantae</taxon>
        <taxon>Streptophyta</taxon>
        <taxon>Embryophyta</taxon>
        <taxon>Tracheophyta</taxon>
        <taxon>Spermatophyta</taxon>
        <taxon>Magnoliopsida</taxon>
        <taxon>eudicotyledons</taxon>
        <taxon>Gunneridae</taxon>
        <taxon>Pentapetalae</taxon>
        <taxon>rosids</taxon>
        <taxon>fabids</taxon>
        <taxon>Fabales</taxon>
        <taxon>Fabaceae</taxon>
        <taxon>Papilionoideae</taxon>
        <taxon>50 kb inversion clade</taxon>
        <taxon>NPAAA clade</taxon>
        <taxon>indigoferoid/millettioid clade</taxon>
        <taxon>Phaseoleae</taxon>
        <taxon>Phaseolus</taxon>
    </lineage>
</organism>
<feature type="transmembrane region" description="Helical" evidence="11">
    <location>
        <begin position="101"/>
        <end position="120"/>
    </location>
</feature>
<dbReference type="GO" id="GO:0005886">
    <property type="term" value="C:plasma membrane"/>
    <property type="evidence" value="ECO:0007669"/>
    <property type="project" value="TreeGrafter"/>
</dbReference>
<dbReference type="Pfam" id="PF02714">
    <property type="entry name" value="RSN1_7TM"/>
    <property type="match status" value="1"/>
</dbReference>
<dbReference type="Pfam" id="PF14703">
    <property type="entry name" value="PHM7_cyt"/>
    <property type="match status" value="1"/>
</dbReference>
<sequence length="773" mass="88779">MTTLSDIGVAAAINISSALLFFLAFAILRLQPWNDRVYFPKWYLKGLRTDPIQGRAFVSKFINLDWRSYLGFLNWMPEAIRMPEPELIDHAGLDSVVYLRIYLIGLKIFVPIAFLAWTILVPVNWTSTGLEGSQIRNITSSDIDKLSVSNVHSRSERFWGHIVMAYAFTFWTCYILLKEYGKVASMRLSFLASQKRRPDQFTVLVRNIPSDPDESVGELVEHFFLVNHPDHYLTHQVVYDANRLAKLVTKKKKLKNWLVYYQNKLERTSKRPEIKTGFLGLWGRKVYAIDHYVDEIDKLSKEIVVEREKVTNDPNSIMPVAFVSFKTRWGAAVCAQTQQTRDPTLWLTEWAPEPRDVYWRNLPIPYVSLTVRRLIIAVAFFFLTFFFMIPIAFVQTLASIEGIQKAAPWLKPFVSMPFIKSFIQGFLPGIVLKLFLIFLPTILMIMSKFEGFESISSLERRSASRYYLFNFVNIFLGNILTGTAFQQLSSFIHQPANQYPVTIGTAIPLKASFFITYIMVDGWASIAAEVLMLKPLIFYHLKNFFLVKTEKDREEAMDPGSIGFNAGEPRIQLYFLLGLVYAAVTPAVLPFIIVFFGLAYVVFRHQIINVYNQEYESGAAFWPDVHFRIILALIVSQIVLMGLLTTKKAASSTPFLIVLPILTIWFHRYCKGRFESAFVKFPLQEAMMKDTLERAIEPNLNLKGYLQNAYVHPIFKDSMEDETDEEEILGMEFESESAIVRTKRHSRKNTPLPSTNNAPSLSLSDGTQSHLEP</sequence>
<feature type="transmembrane region" description="Helical" evidence="11">
    <location>
        <begin position="6"/>
        <end position="28"/>
    </location>
</feature>
<evidence type="ECO:0000259" key="13">
    <source>
        <dbReference type="Pfam" id="PF13967"/>
    </source>
</evidence>
<feature type="transmembrane region" description="Helical" evidence="11">
    <location>
        <begin position="625"/>
        <end position="644"/>
    </location>
</feature>
<feature type="domain" description="CSC1/OSCA1-like N-terminal transmembrane" evidence="13">
    <location>
        <begin position="7"/>
        <end position="179"/>
    </location>
</feature>
<dbReference type="GO" id="GO:0005227">
    <property type="term" value="F:calcium-activated cation channel activity"/>
    <property type="evidence" value="ECO:0007669"/>
    <property type="project" value="InterPro"/>
</dbReference>
<evidence type="ECO:0008006" key="17">
    <source>
        <dbReference type="Google" id="ProtNLM"/>
    </source>
</evidence>
<evidence type="ECO:0000256" key="7">
    <source>
        <dbReference type="ARBA" id="ARBA00023065"/>
    </source>
</evidence>
<dbReference type="PANTHER" id="PTHR13018:SF93">
    <property type="entry name" value="PROTEIN OSCA1"/>
    <property type="match status" value="1"/>
</dbReference>
<comment type="subcellular location">
    <subcellularLocation>
        <location evidence="1">Membrane</location>
        <topology evidence="1">Multi-pass membrane protein</topology>
    </subcellularLocation>
</comment>
<evidence type="ECO:0000259" key="12">
    <source>
        <dbReference type="Pfam" id="PF02714"/>
    </source>
</evidence>
<keyword evidence="4 11" id="KW-0812">Transmembrane</keyword>
<feature type="transmembrane region" description="Helical" evidence="11">
    <location>
        <begin position="158"/>
        <end position="177"/>
    </location>
</feature>
<evidence type="ECO:0000256" key="9">
    <source>
        <dbReference type="ARBA" id="ARBA00023303"/>
    </source>
</evidence>
<evidence type="ECO:0000256" key="1">
    <source>
        <dbReference type="ARBA" id="ARBA00004141"/>
    </source>
</evidence>
<feature type="transmembrane region" description="Helical" evidence="11">
    <location>
        <begin position="649"/>
        <end position="666"/>
    </location>
</feature>
<evidence type="ECO:0000256" key="5">
    <source>
        <dbReference type="ARBA" id="ARBA00022837"/>
    </source>
</evidence>
<keyword evidence="7" id="KW-0406">Ion transport</keyword>
<feature type="compositionally biased region" description="Polar residues" evidence="10">
    <location>
        <begin position="749"/>
        <end position="773"/>
    </location>
</feature>
<feature type="transmembrane region" description="Helical" evidence="11">
    <location>
        <begin position="573"/>
        <end position="603"/>
    </location>
</feature>
<feature type="transmembrane region" description="Helical" evidence="11">
    <location>
        <begin position="418"/>
        <end position="445"/>
    </location>
</feature>
<evidence type="ECO:0000313" key="15">
    <source>
        <dbReference type="EMBL" id="KAK7327218.1"/>
    </source>
</evidence>